<feature type="region of interest" description="Disordered" evidence="1">
    <location>
        <begin position="1"/>
        <end position="27"/>
    </location>
</feature>
<protein>
    <submittedName>
        <fullName evidence="2">Uncharacterized protein</fullName>
    </submittedName>
</protein>
<proteinExistence type="predicted"/>
<dbReference type="Proteomes" id="UP000800096">
    <property type="component" value="Unassembled WGS sequence"/>
</dbReference>
<keyword evidence="3" id="KW-1185">Reference proteome</keyword>
<gene>
    <name evidence="2" type="ORF">BDU57DRAFT_534150</name>
</gene>
<evidence type="ECO:0000256" key="1">
    <source>
        <dbReference type="SAM" id="MobiDB-lite"/>
    </source>
</evidence>
<sequence length="189" mass="20939">MEWKGRAFEEAEGRKVKQKRPQADCDQKGSDWFAVSTETNTSAAHSPLTRYHKLRVDRSQEAGKIVGRSLCGALRISTIMYRCRVVVVGAFEGDPGCDDILLPGAEPSDIRTQYAHEAVAVWTPHWAPANPSSLQTCGQTSFAEYTGISHELFAWIMGAMPQESNARTALYPIPGMVSAMVIQYPRHQI</sequence>
<evidence type="ECO:0000313" key="3">
    <source>
        <dbReference type="Proteomes" id="UP000800096"/>
    </source>
</evidence>
<dbReference type="EMBL" id="ML979132">
    <property type="protein sequence ID" value="KAF1920363.1"/>
    <property type="molecule type" value="Genomic_DNA"/>
</dbReference>
<accession>A0A6A5QY49</accession>
<evidence type="ECO:0000313" key="2">
    <source>
        <dbReference type="EMBL" id="KAF1920363.1"/>
    </source>
</evidence>
<organism evidence="2 3">
    <name type="scientific">Ampelomyces quisqualis</name>
    <name type="common">Powdery mildew agent</name>
    <dbReference type="NCBI Taxonomy" id="50730"/>
    <lineage>
        <taxon>Eukaryota</taxon>
        <taxon>Fungi</taxon>
        <taxon>Dikarya</taxon>
        <taxon>Ascomycota</taxon>
        <taxon>Pezizomycotina</taxon>
        <taxon>Dothideomycetes</taxon>
        <taxon>Pleosporomycetidae</taxon>
        <taxon>Pleosporales</taxon>
        <taxon>Pleosporineae</taxon>
        <taxon>Phaeosphaeriaceae</taxon>
        <taxon>Ampelomyces</taxon>
    </lineage>
</organism>
<reference evidence="2" key="1">
    <citation type="journal article" date="2020" name="Stud. Mycol.">
        <title>101 Dothideomycetes genomes: a test case for predicting lifestyles and emergence of pathogens.</title>
        <authorList>
            <person name="Haridas S."/>
            <person name="Albert R."/>
            <person name="Binder M."/>
            <person name="Bloem J."/>
            <person name="Labutti K."/>
            <person name="Salamov A."/>
            <person name="Andreopoulos B."/>
            <person name="Baker S."/>
            <person name="Barry K."/>
            <person name="Bills G."/>
            <person name="Bluhm B."/>
            <person name="Cannon C."/>
            <person name="Castanera R."/>
            <person name="Culley D."/>
            <person name="Daum C."/>
            <person name="Ezra D."/>
            <person name="Gonzalez J."/>
            <person name="Henrissat B."/>
            <person name="Kuo A."/>
            <person name="Liang C."/>
            <person name="Lipzen A."/>
            <person name="Lutzoni F."/>
            <person name="Magnuson J."/>
            <person name="Mondo S."/>
            <person name="Nolan M."/>
            <person name="Ohm R."/>
            <person name="Pangilinan J."/>
            <person name="Park H.-J."/>
            <person name="Ramirez L."/>
            <person name="Alfaro M."/>
            <person name="Sun H."/>
            <person name="Tritt A."/>
            <person name="Yoshinaga Y."/>
            <person name="Zwiers L.-H."/>
            <person name="Turgeon B."/>
            <person name="Goodwin S."/>
            <person name="Spatafora J."/>
            <person name="Crous P."/>
            <person name="Grigoriev I."/>
        </authorList>
    </citation>
    <scope>NUCLEOTIDE SEQUENCE</scope>
    <source>
        <strain evidence="2">HMLAC05119</strain>
    </source>
</reference>
<dbReference type="AlphaFoldDB" id="A0A6A5QY49"/>
<name>A0A6A5QY49_AMPQU</name>